<reference evidence="1" key="2">
    <citation type="submission" date="2020-09" db="EMBL/GenBank/DDBJ databases">
        <authorList>
            <person name="Sun Q."/>
            <person name="Zhou Y."/>
        </authorList>
    </citation>
    <scope>NUCLEOTIDE SEQUENCE</scope>
    <source>
        <strain evidence="1">CGMCC 4.7278</strain>
    </source>
</reference>
<protein>
    <recommendedName>
        <fullName evidence="3">BrnT family toxin</fullName>
    </recommendedName>
</protein>
<dbReference type="AlphaFoldDB" id="A0A917QJF2"/>
<accession>A0A917QJF2</accession>
<evidence type="ECO:0008006" key="3">
    <source>
        <dbReference type="Google" id="ProtNLM"/>
    </source>
</evidence>
<keyword evidence="2" id="KW-1185">Reference proteome</keyword>
<dbReference type="EMBL" id="BMMW01000002">
    <property type="protein sequence ID" value="GGK53415.1"/>
    <property type="molecule type" value="Genomic_DNA"/>
</dbReference>
<comment type="caution">
    <text evidence="1">The sequence shown here is derived from an EMBL/GenBank/DDBJ whole genome shotgun (WGS) entry which is preliminary data.</text>
</comment>
<proteinExistence type="predicted"/>
<name>A0A917QJF2_9NOCA</name>
<gene>
    <name evidence="1" type="ORF">GCM10011591_26550</name>
</gene>
<evidence type="ECO:0000313" key="2">
    <source>
        <dbReference type="Proteomes" id="UP000612956"/>
    </source>
</evidence>
<evidence type="ECO:0000313" key="1">
    <source>
        <dbReference type="EMBL" id="GGK53415.1"/>
    </source>
</evidence>
<sequence length="111" mass="12332">MLGVLDYADGLLCPTLRQDSLDSGGTRKGKLDSVRITQSARKHGVADVDILHAWDNALRLVEYEYSGEERVLVIGPDVAGRLLELVAVPVDGPSRIIHADRLRPKFHDYLR</sequence>
<organism evidence="1 2">
    <name type="scientific">Nocardia camponoti</name>
    <dbReference type="NCBI Taxonomy" id="1616106"/>
    <lineage>
        <taxon>Bacteria</taxon>
        <taxon>Bacillati</taxon>
        <taxon>Actinomycetota</taxon>
        <taxon>Actinomycetes</taxon>
        <taxon>Mycobacteriales</taxon>
        <taxon>Nocardiaceae</taxon>
        <taxon>Nocardia</taxon>
    </lineage>
</organism>
<reference evidence="1" key="1">
    <citation type="journal article" date="2014" name="Int. J. Syst. Evol. Microbiol.">
        <title>Complete genome sequence of Corynebacterium casei LMG S-19264T (=DSM 44701T), isolated from a smear-ripened cheese.</title>
        <authorList>
            <consortium name="US DOE Joint Genome Institute (JGI-PGF)"/>
            <person name="Walter F."/>
            <person name="Albersmeier A."/>
            <person name="Kalinowski J."/>
            <person name="Ruckert C."/>
        </authorList>
    </citation>
    <scope>NUCLEOTIDE SEQUENCE</scope>
    <source>
        <strain evidence="1">CGMCC 4.7278</strain>
    </source>
</reference>
<dbReference type="Proteomes" id="UP000612956">
    <property type="component" value="Unassembled WGS sequence"/>
</dbReference>